<comment type="caution">
    <text evidence="2">The sequence shown here is derived from an EMBL/GenBank/DDBJ whole genome shotgun (WGS) entry which is preliminary data.</text>
</comment>
<accession>A0A9P1R939</accession>
<feature type="compositionally biased region" description="Low complexity" evidence="1">
    <location>
        <begin position="177"/>
        <end position="187"/>
    </location>
</feature>
<organism evidence="2 3">
    <name type="scientific">Pseudomonas aeruginosa</name>
    <dbReference type="NCBI Taxonomy" id="287"/>
    <lineage>
        <taxon>Bacteria</taxon>
        <taxon>Pseudomonadati</taxon>
        <taxon>Pseudomonadota</taxon>
        <taxon>Gammaproteobacteria</taxon>
        <taxon>Pseudomonadales</taxon>
        <taxon>Pseudomonadaceae</taxon>
        <taxon>Pseudomonas</taxon>
    </lineage>
</organism>
<proteinExistence type="predicted"/>
<evidence type="ECO:0000313" key="2">
    <source>
        <dbReference type="EMBL" id="CRP74049.1"/>
    </source>
</evidence>
<feature type="compositionally biased region" description="Gly residues" evidence="1">
    <location>
        <begin position="188"/>
        <end position="197"/>
    </location>
</feature>
<dbReference type="EMBL" id="CVVU01000240">
    <property type="protein sequence ID" value="CRP74049.1"/>
    <property type="molecule type" value="Genomic_DNA"/>
</dbReference>
<sequence>MAARLRAALSETAPGLAALATDPRTHPAVAGRDRGLGADGPAFPAECQGTHAVGGNPLEPVRSAPGLEGPRRRGYPRDPRAGVLAPARGAGLGPGAGRRCPRRLRAHAGPGHPPEQQRRGPVDRPVPGQQSEAGLAGAYRQLAAQPRSAAPGQRPATGGEPPRLAGPEEPAGRGRRPAGSAGQPLLLGGQGAAGGTGRPWRRRRASVPGSPGAFPRREPGARTPALVLHRPWPSRQPGAPVGAVAWPGAAGQHAVAAVRQRQPAARA</sequence>
<dbReference type="AlphaFoldDB" id="A0A9P1R939"/>
<protein>
    <submittedName>
        <fullName evidence="2">Uncharacterized protein</fullName>
    </submittedName>
</protein>
<feature type="region of interest" description="Disordered" evidence="1">
    <location>
        <begin position="18"/>
        <end position="225"/>
    </location>
</feature>
<dbReference type="Proteomes" id="UP000045039">
    <property type="component" value="Unassembled WGS sequence"/>
</dbReference>
<reference evidence="3" key="1">
    <citation type="submission" date="2015-06" db="EMBL/GenBank/DDBJ databases">
        <authorList>
            <person name="Radhakrishnan Rajesh"/>
            <person name="Underwood Anthony"/>
            <person name="Al-Shahib Ali"/>
        </authorList>
    </citation>
    <scope>NUCLEOTIDE SEQUENCE [LARGE SCALE GENOMIC DNA]</scope>
    <source>
        <strain evidence="3">P19_London_7_VIM_2_05_10</strain>
    </source>
</reference>
<gene>
    <name evidence="2" type="ORF">PAERUG_P19_London_7_VIM_2_05_10_05400</name>
</gene>
<name>A0A9P1R939_PSEAI</name>
<feature type="compositionally biased region" description="Basic and acidic residues" evidence="1">
    <location>
        <begin position="69"/>
        <end position="80"/>
    </location>
</feature>
<evidence type="ECO:0000313" key="3">
    <source>
        <dbReference type="Proteomes" id="UP000045039"/>
    </source>
</evidence>
<evidence type="ECO:0000256" key="1">
    <source>
        <dbReference type="SAM" id="MobiDB-lite"/>
    </source>
</evidence>